<name>A0A0W0ZU11_9GAMM</name>
<dbReference type="PATRIC" id="fig|40335.7.peg.512"/>
<protein>
    <submittedName>
        <fullName evidence="1">Uncharacterized protein</fullName>
    </submittedName>
</protein>
<keyword evidence="2" id="KW-1185">Reference proteome</keyword>
<evidence type="ECO:0000313" key="2">
    <source>
        <dbReference type="Proteomes" id="UP000054693"/>
    </source>
</evidence>
<organism evidence="1 2">
    <name type="scientific">Legionella tucsonensis</name>
    <dbReference type="NCBI Taxonomy" id="40335"/>
    <lineage>
        <taxon>Bacteria</taxon>
        <taxon>Pseudomonadati</taxon>
        <taxon>Pseudomonadota</taxon>
        <taxon>Gammaproteobacteria</taxon>
        <taxon>Legionellales</taxon>
        <taxon>Legionellaceae</taxon>
        <taxon>Legionella</taxon>
    </lineage>
</organism>
<dbReference type="AlphaFoldDB" id="A0A0W0ZU11"/>
<dbReference type="EMBL" id="LNZA01000001">
    <property type="protein sequence ID" value="KTD72645.1"/>
    <property type="molecule type" value="Genomic_DNA"/>
</dbReference>
<gene>
    <name evidence="1" type="ORF">Ltuc_0492</name>
</gene>
<accession>A0A0W0ZU11</accession>
<sequence>MGLPQREVPAHVAQEYCHPKRSFEDVVKNLSLLDASNPANLERQLKFYNWNTNSYDDWFPLAAFGDSGLGSSFAILRQGRRPCRGGGGCGVSPRVDLSAIDAIDGARTKDLKQSLERLAVPPSSQAPNPHGS</sequence>
<dbReference type="Proteomes" id="UP000054693">
    <property type="component" value="Unassembled WGS sequence"/>
</dbReference>
<reference evidence="1" key="1">
    <citation type="submission" date="2015-11" db="EMBL/GenBank/DDBJ databases">
        <title>Genomic analysis of 38 Legionella species identifies large and diverse effector repertoires.</title>
        <authorList>
            <person name="Burstein D."/>
            <person name="Amaro F."/>
            <person name="Zusman T."/>
            <person name="Lifshitz Z."/>
            <person name="Cohen O."/>
            <person name="Gilbert J.A."/>
            <person name="Pupko T."/>
            <person name="Shuman H.A."/>
            <person name="Segal G."/>
        </authorList>
    </citation>
    <scope>NUCLEOTIDE SEQUENCE [LARGE SCALE GENOMIC DNA]</scope>
    <source>
        <strain evidence="1">ATCC 49180</strain>
    </source>
</reference>
<comment type="caution">
    <text evidence="1">The sequence shown here is derived from an EMBL/GenBank/DDBJ whole genome shotgun (WGS) entry which is preliminary data.</text>
</comment>
<dbReference type="RefSeq" id="WP_238584057.1">
    <property type="nucleotide sequence ID" value="NZ_CAAAIP010000001.1"/>
</dbReference>
<proteinExistence type="predicted"/>
<evidence type="ECO:0000313" key="1">
    <source>
        <dbReference type="EMBL" id="KTD72645.1"/>
    </source>
</evidence>